<reference evidence="2 3" key="1">
    <citation type="submission" date="2018-04" db="EMBL/GenBank/DDBJ databases">
        <title>Novel Campyloabacter and Helicobacter Species and Strains.</title>
        <authorList>
            <person name="Mannion A.J."/>
            <person name="Shen Z."/>
            <person name="Fox J.G."/>
        </authorList>
    </citation>
    <scope>NUCLEOTIDE SEQUENCE [LARGE SCALE GENOMIC DNA]</scope>
    <source>
        <strain evidence="2 3">MIT 98-6070</strain>
    </source>
</reference>
<proteinExistence type="predicted"/>
<dbReference type="AlphaFoldDB" id="A0A3D8I7S7"/>
<dbReference type="InterPro" id="IPR052712">
    <property type="entry name" value="Acid_resist_chaperone_HdeD"/>
</dbReference>
<dbReference type="PANTHER" id="PTHR34989:SF1">
    <property type="entry name" value="PROTEIN HDED"/>
    <property type="match status" value="1"/>
</dbReference>
<keyword evidence="1" id="KW-1133">Transmembrane helix</keyword>
<feature type="transmembrane region" description="Helical" evidence="1">
    <location>
        <begin position="143"/>
        <end position="164"/>
    </location>
</feature>
<gene>
    <name evidence="2" type="ORF">CQA63_02265</name>
</gene>
<accession>A0A3D8I7S7</accession>
<feature type="transmembrane region" description="Helical" evidence="1">
    <location>
        <begin position="118"/>
        <end position="137"/>
    </location>
</feature>
<comment type="caution">
    <text evidence="2">The sequence shown here is derived from an EMBL/GenBank/DDBJ whole genome shotgun (WGS) entry which is preliminary data.</text>
</comment>
<feature type="transmembrane region" description="Helical" evidence="1">
    <location>
        <begin position="32"/>
        <end position="53"/>
    </location>
</feature>
<dbReference type="OrthoDB" id="5325351at2"/>
<dbReference type="Pfam" id="PF03729">
    <property type="entry name" value="DUF308"/>
    <property type="match status" value="2"/>
</dbReference>
<evidence type="ECO:0000313" key="2">
    <source>
        <dbReference type="EMBL" id="RDU60804.1"/>
    </source>
</evidence>
<sequence>MRFNRVLWLALAISLIILGIVCIANPLDTMQWLAYLVGFIMLFSGIGEIIYFLQARYGMILFDGILSCIFALVLLFGGEEIAQNFIPLLIALWLIFKGVLWCIHAYKIAPFVESNFKAGIMIMGGVYIVLGVLFVFFPAVLATFISFILGIVLILSGLAGLYFWNLTRNLR</sequence>
<dbReference type="PANTHER" id="PTHR34989">
    <property type="entry name" value="PROTEIN HDED"/>
    <property type="match status" value="1"/>
</dbReference>
<keyword evidence="1" id="KW-0812">Transmembrane</keyword>
<keyword evidence="1" id="KW-0472">Membrane</keyword>
<keyword evidence="3" id="KW-1185">Reference proteome</keyword>
<evidence type="ECO:0008006" key="4">
    <source>
        <dbReference type="Google" id="ProtNLM"/>
    </source>
</evidence>
<dbReference type="InterPro" id="IPR005325">
    <property type="entry name" value="DUF308_memb"/>
</dbReference>
<organism evidence="2 3">
    <name type="scientific">Helicobacter marmotae</name>
    <dbReference type="NCBI Taxonomy" id="152490"/>
    <lineage>
        <taxon>Bacteria</taxon>
        <taxon>Pseudomonadati</taxon>
        <taxon>Campylobacterota</taxon>
        <taxon>Epsilonproteobacteria</taxon>
        <taxon>Campylobacterales</taxon>
        <taxon>Helicobacteraceae</taxon>
        <taxon>Helicobacter</taxon>
    </lineage>
</organism>
<dbReference type="RefSeq" id="WP_104700658.1">
    <property type="nucleotide sequence ID" value="NZ_FZPP01000045.1"/>
</dbReference>
<dbReference type="GO" id="GO:0005886">
    <property type="term" value="C:plasma membrane"/>
    <property type="evidence" value="ECO:0007669"/>
    <property type="project" value="TreeGrafter"/>
</dbReference>
<name>A0A3D8I7S7_9HELI</name>
<feature type="transmembrane region" description="Helical" evidence="1">
    <location>
        <begin position="84"/>
        <end position="106"/>
    </location>
</feature>
<dbReference type="Proteomes" id="UP000256599">
    <property type="component" value="Unassembled WGS sequence"/>
</dbReference>
<protein>
    <recommendedName>
        <fullName evidence="4">DUF308 domain-containing protein</fullName>
    </recommendedName>
</protein>
<feature type="transmembrane region" description="Helical" evidence="1">
    <location>
        <begin position="60"/>
        <end position="78"/>
    </location>
</feature>
<evidence type="ECO:0000256" key="1">
    <source>
        <dbReference type="SAM" id="Phobius"/>
    </source>
</evidence>
<dbReference type="EMBL" id="NXLR01000002">
    <property type="protein sequence ID" value="RDU60804.1"/>
    <property type="molecule type" value="Genomic_DNA"/>
</dbReference>
<evidence type="ECO:0000313" key="3">
    <source>
        <dbReference type="Proteomes" id="UP000256599"/>
    </source>
</evidence>